<comment type="caution">
    <text evidence="5">The sequence shown here is derived from an EMBL/GenBank/DDBJ whole genome shotgun (WGS) entry which is preliminary data.</text>
</comment>
<organism evidence="5 6">
    <name type="scientific">Apiospora marii</name>
    <dbReference type="NCBI Taxonomy" id="335849"/>
    <lineage>
        <taxon>Eukaryota</taxon>
        <taxon>Fungi</taxon>
        <taxon>Dikarya</taxon>
        <taxon>Ascomycota</taxon>
        <taxon>Pezizomycotina</taxon>
        <taxon>Sordariomycetes</taxon>
        <taxon>Xylariomycetidae</taxon>
        <taxon>Amphisphaeriales</taxon>
        <taxon>Apiosporaceae</taxon>
        <taxon>Apiospora</taxon>
    </lineage>
</organism>
<feature type="domain" description="Clr5" evidence="4">
    <location>
        <begin position="12"/>
        <end position="62"/>
    </location>
</feature>
<evidence type="ECO:0000256" key="3">
    <source>
        <dbReference type="PROSITE-ProRule" id="PRU00023"/>
    </source>
</evidence>
<dbReference type="PANTHER" id="PTHR24198:SF165">
    <property type="entry name" value="ANKYRIN REPEAT-CONTAINING PROTEIN-RELATED"/>
    <property type="match status" value="1"/>
</dbReference>
<evidence type="ECO:0000313" key="5">
    <source>
        <dbReference type="EMBL" id="KAK8040279.1"/>
    </source>
</evidence>
<dbReference type="SMART" id="SM00248">
    <property type="entry name" value="ANK"/>
    <property type="match status" value="8"/>
</dbReference>
<dbReference type="InterPro" id="IPR036770">
    <property type="entry name" value="Ankyrin_rpt-contain_sf"/>
</dbReference>
<evidence type="ECO:0000313" key="6">
    <source>
        <dbReference type="Proteomes" id="UP001396898"/>
    </source>
</evidence>
<feature type="repeat" description="ANK" evidence="3">
    <location>
        <begin position="1024"/>
        <end position="1056"/>
    </location>
</feature>
<dbReference type="PROSITE" id="PS50088">
    <property type="entry name" value="ANK_REPEAT"/>
    <property type="match status" value="3"/>
</dbReference>
<evidence type="ECO:0000259" key="4">
    <source>
        <dbReference type="Pfam" id="PF14420"/>
    </source>
</evidence>
<dbReference type="Pfam" id="PF14420">
    <property type="entry name" value="Clr5"/>
    <property type="match status" value="1"/>
</dbReference>
<dbReference type="Proteomes" id="UP001396898">
    <property type="component" value="Unassembled WGS sequence"/>
</dbReference>
<feature type="repeat" description="ANK" evidence="3">
    <location>
        <begin position="932"/>
        <end position="964"/>
    </location>
</feature>
<name>A0ABR1T305_9PEZI</name>
<dbReference type="Gene3D" id="1.25.40.20">
    <property type="entry name" value="Ankyrin repeat-containing domain"/>
    <property type="match status" value="3"/>
</dbReference>
<dbReference type="PANTHER" id="PTHR24198">
    <property type="entry name" value="ANKYRIN REPEAT AND PROTEIN KINASE DOMAIN-CONTAINING PROTEIN"/>
    <property type="match status" value="1"/>
</dbReference>
<dbReference type="SUPFAM" id="SSF48403">
    <property type="entry name" value="Ankyrin repeat"/>
    <property type="match status" value="2"/>
</dbReference>
<evidence type="ECO:0000256" key="2">
    <source>
        <dbReference type="ARBA" id="ARBA00023043"/>
    </source>
</evidence>
<dbReference type="InterPro" id="IPR002110">
    <property type="entry name" value="Ankyrin_rpt"/>
</dbReference>
<proteinExistence type="predicted"/>
<keyword evidence="1" id="KW-0677">Repeat</keyword>
<keyword evidence="6" id="KW-1185">Reference proteome</keyword>
<reference evidence="5 6" key="1">
    <citation type="submission" date="2023-01" db="EMBL/GenBank/DDBJ databases">
        <title>Analysis of 21 Apiospora genomes using comparative genomics revels a genus with tremendous synthesis potential of carbohydrate active enzymes and secondary metabolites.</title>
        <authorList>
            <person name="Sorensen T."/>
        </authorList>
    </citation>
    <scope>NUCLEOTIDE SEQUENCE [LARGE SCALE GENOMIC DNA]</scope>
    <source>
        <strain evidence="5 6">CBS 20057</strain>
    </source>
</reference>
<gene>
    <name evidence="5" type="ORF">PG991_000067</name>
</gene>
<keyword evidence="2 3" id="KW-0040">ANK repeat</keyword>
<feature type="repeat" description="ANK" evidence="3">
    <location>
        <begin position="989"/>
        <end position="1021"/>
    </location>
</feature>
<evidence type="ECO:0000256" key="1">
    <source>
        <dbReference type="ARBA" id="ARBA00022737"/>
    </source>
</evidence>
<dbReference type="Pfam" id="PF12796">
    <property type="entry name" value="Ank_2"/>
    <property type="match status" value="2"/>
</dbReference>
<dbReference type="PROSITE" id="PS50297">
    <property type="entry name" value="ANK_REP_REGION"/>
    <property type="match status" value="3"/>
</dbReference>
<dbReference type="EMBL" id="JAQQWI010000001">
    <property type="protein sequence ID" value="KAK8040279.1"/>
    <property type="molecule type" value="Genomic_DNA"/>
</dbReference>
<dbReference type="InterPro" id="IPR025676">
    <property type="entry name" value="Clr5_dom"/>
</dbReference>
<sequence length="1315" mass="147680">MSSASHSQPDPDWKWKKHQPRIRHLFYDKKLKPEEIRDRMRSLDFVPSIKEFKDRLESWGYRRNDTRETREYISHKVKKRDRQNKRSAVVVNGNQWPEKKVRQQASRNPRKMLDIVRAPSPSTPPGPVVSVCSPIFDDPKAYISYEWSPNLPWLRFTSLVSEAPIDILGIMGKRLCIVHLEPGVQDLATSGTLSTLQLAAHQLGLSLPEGIFNPLKLSRYLQSIMPESYPGEHLLRSQNFAKGFDIAAREILSLGLYQLSNKAISNDGRRNELLVDIIRQSGLVGLTHPIFSEPTIRSVLEGVGLAALCCCQSGIVTWILDVGINLAVISRHSPLAVAASRMHHRGGPNKFCPSGRFCGHSGLVSNHDGIATIRVLLAHGVSPGGRCCDEHGTPLEVAIRDGLLDIVKVFVDHGRKAYGPGYLRDMDFSRLFLLPHWDTPFAKQHSMLDYIRALFDEDSLARSDPFGPLLSAEGLIAAALNGGRALLNILRARGANFNCKNPRGEHPLGALVASRIRGTIENRPQDSERQESQRCKALVELGAMVDYGPIREDGQGTFPSAIHLASFLGDRDILDAFLKPGPCQHTPASFYVDGYWLYGLKLEAREEGTPSQISLGLVIMEEVTWMRPPPFEVRVSAFINRGIELDSQSSSGKTALDIAISKEQFEIANVLVLGGATKNIAIPMDQTNVFDTCGWLDHLTRLTIPDIELCAEEERNKRLEDWCQLYPCESVTSQNSRLGELSKRIGGWDSSNLHFTIFKFVLERYHHAYSSFALERWLVYVLKIDNKYEDWSLILQTIHELLRRRRPEFVTPKAELLALDTLMIMMIVSYDTKSVRLLGVLEVLLQQDPRLGHIDLNPWENPLCWTPLLGVQNQSRSNEAMEFYGSVGDLLLGSGFTVNTAVGLRAIGRRCTADELEKLMHHGYDPRRRYRWSNTALQLAAMNNDLDMVRYLLKHEVNVNGRPRWGEYPWVGEDDDMYSNPLNDLESSNRRTAFQYAVENNSWECAQLLLEFGANVNASPARMGGATALQLAAMKGRIRLVRWLISEKADIFAQGAPINGMTAIEGAASFGKLDVVGLLFEYGNFCNGEGRRQCIRAIGYARNNRYEALRSFMEDHIGWSQEDEHTLAQEDLLEAFEFFPDSDTEDDHQGCVGETESVDEGMDEPECCRQVGLSDSKDEEPIDSDQCVPENEGLSTMEYMPEGWGEGTQTPYRGENGQRMVGEDRMDVAARAYDAGFDGFSENLNLGSMDLGFLPDSYPGYEVPDAPGVVIGEIFDNEEWLNELYSEWTEPDDQGSWIDPGDGISGNQLDFSEFL</sequence>
<accession>A0ABR1T305</accession>
<protein>
    <recommendedName>
        <fullName evidence="4">Clr5 domain-containing protein</fullName>
    </recommendedName>
</protein>